<dbReference type="EMBL" id="KZ824518">
    <property type="protein sequence ID" value="RAK94822.1"/>
    <property type="molecule type" value="Genomic_DNA"/>
</dbReference>
<organism evidence="9 10">
    <name type="scientific">Aspergillus ibericus CBS 121593</name>
    <dbReference type="NCBI Taxonomy" id="1448316"/>
    <lineage>
        <taxon>Eukaryota</taxon>
        <taxon>Fungi</taxon>
        <taxon>Dikarya</taxon>
        <taxon>Ascomycota</taxon>
        <taxon>Pezizomycotina</taxon>
        <taxon>Eurotiomycetes</taxon>
        <taxon>Eurotiomycetidae</taxon>
        <taxon>Eurotiales</taxon>
        <taxon>Aspergillaceae</taxon>
        <taxon>Aspergillus</taxon>
        <taxon>Aspergillus subgen. Circumdati</taxon>
    </lineage>
</organism>
<sequence length="572" mass="65322">MTKTMFTQFARQSPIRAETLPGEMNSSGAAYSLVPIEAILDTLLPGYSFYARLMSLYSHANVSFYLFVFIISLVFCICAGRALSLWDRLQSFLLSFAASVEIRYHDIIYRDVMNWISQNPALTNIRRSVASSKTSFVSPWATEEPGSDDETDYSEEEILRFENDLRGFWMKIKQQERRPLIRYSPAPAGIYFFVHKRRLFGLRRQMYQDTGNPWTDHRERLYFYASNPNALKDLLRDIQRAALEKNVRDVCVNQGLKDGPSQQWFSLPSKKTRPLSTVVIDPEIKSNLLKDMEGFFHPRTRYWYDTRGIPYRRGYLFHGPPGTGKSSLCLAMASLIDLEIYTVSLNSKTMNGDSLTRLFLSLPKRCLVLFEDVDQAGIEKRSIGGTSLQSDEVMDADNRASDSPESSEHSPSGITLSEVLNIIDGVSAQEGRILIMTTNKPLALDEALRRPGRVDVSFPFKMATRRDIKEHFLSIFTKPSDQPFIVESETLKICCPLTPESPDWSIDSIIALSDSFADQVPPNQLSAATLQNYLERYRADPESANMFRIRNLDRRYAHEMRSLITEVGLRLF</sequence>
<dbReference type="PROSITE" id="PS00674">
    <property type="entry name" value="AAA"/>
    <property type="match status" value="1"/>
</dbReference>
<evidence type="ECO:0000256" key="1">
    <source>
        <dbReference type="ARBA" id="ARBA00004434"/>
    </source>
</evidence>
<evidence type="ECO:0000313" key="9">
    <source>
        <dbReference type="EMBL" id="RAK94822.1"/>
    </source>
</evidence>
<comment type="similarity">
    <text evidence="2">Belongs to the AAA ATPase family. BCS1 subfamily.</text>
</comment>
<dbReference type="InterPro" id="IPR014851">
    <property type="entry name" value="BCS1_N"/>
</dbReference>
<evidence type="ECO:0000256" key="6">
    <source>
        <dbReference type="SAM" id="Phobius"/>
    </source>
</evidence>
<accession>A0A395GHW9</accession>
<dbReference type="VEuPathDB" id="FungiDB:BO80DRAFT_439890"/>
<dbReference type="GO" id="GO:0005524">
    <property type="term" value="F:ATP binding"/>
    <property type="evidence" value="ECO:0007669"/>
    <property type="project" value="UniProtKB-KW"/>
</dbReference>
<evidence type="ECO:0000256" key="2">
    <source>
        <dbReference type="ARBA" id="ARBA00007448"/>
    </source>
</evidence>
<dbReference type="OrthoDB" id="10251412at2759"/>
<proteinExistence type="inferred from homology"/>
<dbReference type="GO" id="GO:0016887">
    <property type="term" value="F:ATP hydrolysis activity"/>
    <property type="evidence" value="ECO:0007669"/>
    <property type="project" value="InterPro"/>
</dbReference>
<evidence type="ECO:0000259" key="7">
    <source>
        <dbReference type="SMART" id="SM00382"/>
    </source>
</evidence>
<dbReference type="InterPro" id="IPR003959">
    <property type="entry name" value="ATPase_AAA_core"/>
</dbReference>
<protein>
    <submittedName>
        <fullName evidence="9">P-loop containing nucleoside triphosphate hydrolase protein</fullName>
    </submittedName>
</protein>
<feature type="transmembrane region" description="Helical" evidence="6">
    <location>
        <begin position="62"/>
        <end position="86"/>
    </location>
</feature>
<dbReference type="Proteomes" id="UP000249402">
    <property type="component" value="Unassembled WGS sequence"/>
</dbReference>
<keyword evidence="4" id="KW-0547">Nucleotide-binding</keyword>
<name>A0A395GHW9_9EURO</name>
<dbReference type="PANTHER" id="PTHR23070">
    <property type="entry name" value="BCS1 AAA-TYPE ATPASE"/>
    <property type="match status" value="1"/>
</dbReference>
<dbReference type="Pfam" id="PF00004">
    <property type="entry name" value="AAA"/>
    <property type="match status" value="1"/>
</dbReference>
<dbReference type="Pfam" id="PF08740">
    <property type="entry name" value="BCS1_N"/>
    <property type="match status" value="1"/>
</dbReference>
<dbReference type="InterPro" id="IPR050747">
    <property type="entry name" value="Mitochondrial_chaperone_BCS1"/>
</dbReference>
<keyword evidence="3" id="KW-0999">Mitochondrion inner membrane</keyword>
<evidence type="ECO:0000256" key="4">
    <source>
        <dbReference type="RuleBase" id="RU003651"/>
    </source>
</evidence>
<dbReference type="InterPro" id="IPR003960">
    <property type="entry name" value="ATPase_AAA_CS"/>
</dbReference>
<feature type="compositionally biased region" description="Basic and acidic residues" evidence="5">
    <location>
        <begin position="396"/>
        <end position="408"/>
    </location>
</feature>
<keyword evidence="4" id="KW-0067">ATP-binding</keyword>
<evidence type="ECO:0000313" key="10">
    <source>
        <dbReference type="Proteomes" id="UP000249402"/>
    </source>
</evidence>
<keyword evidence="6" id="KW-0472">Membrane</keyword>
<dbReference type="InterPro" id="IPR003593">
    <property type="entry name" value="AAA+_ATPase"/>
</dbReference>
<dbReference type="GO" id="GO:0005743">
    <property type="term" value="C:mitochondrial inner membrane"/>
    <property type="evidence" value="ECO:0007669"/>
    <property type="project" value="UniProtKB-SubCell"/>
</dbReference>
<dbReference type="STRING" id="1448316.A0A395GHW9"/>
<keyword evidence="9" id="KW-0378">Hydrolase</keyword>
<dbReference type="GeneID" id="37225964"/>
<keyword evidence="10" id="KW-1185">Reference proteome</keyword>
<dbReference type="AlphaFoldDB" id="A0A395GHW9"/>
<feature type="domain" description="AAA+ ATPase" evidence="7">
    <location>
        <begin position="311"/>
        <end position="460"/>
    </location>
</feature>
<gene>
    <name evidence="9" type="ORF">BO80DRAFT_439890</name>
</gene>
<feature type="region of interest" description="Disordered" evidence="5">
    <location>
        <begin position="387"/>
        <end position="412"/>
    </location>
</feature>
<dbReference type="SUPFAM" id="SSF52540">
    <property type="entry name" value="P-loop containing nucleoside triphosphate hydrolases"/>
    <property type="match status" value="1"/>
</dbReference>
<dbReference type="SMART" id="SM00382">
    <property type="entry name" value="AAA"/>
    <property type="match status" value="1"/>
</dbReference>
<keyword evidence="6" id="KW-1133">Transmembrane helix</keyword>
<reference evidence="9 10" key="1">
    <citation type="submission" date="2018-02" db="EMBL/GenBank/DDBJ databases">
        <title>The genomes of Aspergillus section Nigri reveals drivers in fungal speciation.</title>
        <authorList>
            <consortium name="DOE Joint Genome Institute"/>
            <person name="Vesth T.C."/>
            <person name="Nybo J."/>
            <person name="Theobald S."/>
            <person name="Brandl J."/>
            <person name="Frisvad J.C."/>
            <person name="Nielsen K.F."/>
            <person name="Lyhne E.K."/>
            <person name="Kogle M.E."/>
            <person name="Kuo A."/>
            <person name="Riley R."/>
            <person name="Clum A."/>
            <person name="Nolan M."/>
            <person name="Lipzen A."/>
            <person name="Salamov A."/>
            <person name="Henrissat B."/>
            <person name="Wiebenga A."/>
            <person name="De vries R.P."/>
            <person name="Grigoriev I.V."/>
            <person name="Mortensen U.H."/>
            <person name="Andersen M.R."/>
            <person name="Baker S.E."/>
        </authorList>
    </citation>
    <scope>NUCLEOTIDE SEQUENCE [LARGE SCALE GENOMIC DNA]</scope>
    <source>
        <strain evidence="9 10">CBS 121593</strain>
    </source>
</reference>
<dbReference type="SMART" id="SM01024">
    <property type="entry name" value="BCS1_N"/>
    <property type="match status" value="1"/>
</dbReference>
<evidence type="ECO:0000259" key="8">
    <source>
        <dbReference type="SMART" id="SM01024"/>
    </source>
</evidence>
<dbReference type="RefSeq" id="XP_025569150.1">
    <property type="nucleotide sequence ID" value="XM_025721099.1"/>
</dbReference>
<evidence type="ECO:0000256" key="5">
    <source>
        <dbReference type="SAM" id="MobiDB-lite"/>
    </source>
</evidence>
<keyword evidence="3" id="KW-0496">Mitochondrion</keyword>
<dbReference type="Gene3D" id="3.40.50.300">
    <property type="entry name" value="P-loop containing nucleotide triphosphate hydrolases"/>
    <property type="match status" value="1"/>
</dbReference>
<keyword evidence="6" id="KW-0812">Transmembrane</keyword>
<comment type="subcellular location">
    <subcellularLocation>
        <location evidence="1">Mitochondrion inner membrane</location>
        <topology evidence="1">Single-pass membrane protein</topology>
    </subcellularLocation>
</comment>
<evidence type="ECO:0000256" key="3">
    <source>
        <dbReference type="ARBA" id="ARBA00022792"/>
    </source>
</evidence>
<dbReference type="InterPro" id="IPR027417">
    <property type="entry name" value="P-loop_NTPase"/>
</dbReference>
<feature type="domain" description="BCS1 N-terminal" evidence="8">
    <location>
        <begin position="77"/>
        <end position="278"/>
    </location>
</feature>